<dbReference type="RefSeq" id="WP_141267790.1">
    <property type="nucleotide sequence ID" value="NZ_BJLB01000001.1"/>
</dbReference>
<dbReference type="Proteomes" id="UP000315200">
    <property type="component" value="Unassembled WGS sequence"/>
</dbReference>
<dbReference type="AlphaFoldDB" id="A0A829WMX2"/>
<dbReference type="EMBL" id="BJLB01000001">
    <property type="protein sequence ID" value="GEA39145.1"/>
    <property type="molecule type" value="Genomic_DNA"/>
</dbReference>
<dbReference type="InterPro" id="IPR016187">
    <property type="entry name" value="CTDL_fold"/>
</dbReference>
<comment type="caution">
    <text evidence="1">The sequence shown here is derived from an EMBL/GenBank/DDBJ whole genome shotgun (WGS) entry which is preliminary data.</text>
</comment>
<dbReference type="SUPFAM" id="SSF56436">
    <property type="entry name" value="C-type lectin-like"/>
    <property type="match status" value="1"/>
</dbReference>
<protein>
    <recommendedName>
        <fullName evidence="4">Sulfatase-modifying factor enzyme domain-containing protein</fullName>
    </recommendedName>
</protein>
<evidence type="ECO:0008006" key="4">
    <source>
        <dbReference type="Google" id="ProtNLM"/>
    </source>
</evidence>
<gene>
    <name evidence="1" type="ORF">Ccl03g_45130</name>
    <name evidence="2" type="ORF">Ccl03g_48580</name>
</gene>
<sequence>MSNFDDLALAVESFGSNNKVIFDDIGMPSITVGVPKMKYSDLIAGGTQETLPFWIVDGVEKDAIWVSKFQNVVLHDRAYSLPLRDPRASINFDQALEACRKKGAGWHLNQSGVFTALGLRCKKSGKIPHGNNNYGQDVSCPWEKGIQAAVDGSTGKTTRTLTGSGPVTWYDDFTTGGIADLNGNVWEWCSGLRLNAGEIQIIPYGNAMKADCDMSKTSREWKAIKPDGSLVEPGTAGTLKFNGSAAGNANETAASVGNPILDTKRDKPSYTGGETDAYYAYLYQPLESVAAASGVTVPQLVKALGLFPTDSNLNGDGLWVRNYGERLPFLGGGYTTASSGAGVFAVNFNDPRSNTNWNRGFRSALPSSQMPGPCGARVSAGG</sequence>
<dbReference type="EMBL" id="BJLB01000001">
    <property type="protein sequence ID" value="GEA38800.1"/>
    <property type="molecule type" value="Genomic_DNA"/>
</dbReference>
<reference evidence="1 3" key="1">
    <citation type="submission" date="2019-06" db="EMBL/GenBank/DDBJ databases">
        <title>Draft genome sequence of [Clostridium] clostridioforme NBRC 113352.</title>
        <authorList>
            <person name="Miura T."/>
            <person name="Furukawa M."/>
            <person name="Shimamura M."/>
            <person name="Ohyama Y."/>
            <person name="Yamazoe A."/>
            <person name="Kawasaki H."/>
        </authorList>
    </citation>
    <scope>NUCLEOTIDE SEQUENCE [LARGE SCALE GENOMIC DNA]</scope>
    <source>
        <strain evidence="1 3">NBRC 113352</strain>
    </source>
</reference>
<accession>A0A829WMX2</accession>
<evidence type="ECO:0000313" key="3">
    <source>
        <dbReference type="Proteomes" id="UP000315200"/>
    </source>
</evidence>
<evidence type="ECO:0000313" key="2">
    <source>
        <dbReference type="EMBL" id="GEA39145.1"/>
    </source>
</evidence>
<name>A0A829WMX2_9FIRM</name>
<organism evidence="1 3">
    <name type="scientific">Enterocloster clostridioformis</name>
    <dbReference type="NCBI Taxonomy" id="1531"/>
    <lineage>
        <taxon>Bacteria</taxon>
        <taxon>Bacillati</taxon>
        <taxon>Bacillota</taxon>
        <taxon>Clostridia</taxon>
        <taxon>Lachnospirales</taxon>
        <taxon>Lachnospiraceae</taxon>
        <taxon>Enterocloster</taxon>
    </lineage>
</organism>
<proteinExistence type="predicted"/>
<evidence type="ECO:0000313" key="1">
    <source>
        <dbReference type="EMBL" id="GEA38800.1"/>
    </source>
</evidence>